<dbReference type="EMBL" id="JABCUI010000003">
    <property type="protein sequence ID" value="NMW87475.1"/>
    <property type="molecule type" value="Genomic_DNA"/>
</dbReference>
<sequence length="435" mass="47446">MPNKFSVSLFINGEKIAGDATAASAGEIAVLAGVNVHWGRENTTEQPGPSTMAATLGLGYKSREWSEKLRIGSPIRLSTKGEYTTDSGEHIEQEVDVFNGRITQIDVQADNAFTSLAKISAADWLASAANTIIGLPPRPAETAQDRLNAYLEAANLGIKTVWDDGITATLASRDVDAQPLDSLISTIATSCDAVMWPITKQDGPYLRFENVDQRASLKSTTLEDGKASIGENIANLDVLPAKAIMKNPVTFSRTPDGLTTLISVRWIEETTDETGKPVKTDRTEHLQNTRLEKIYGRRSISVSTELNNHIQASVIASKLSRRVVGETWRVNGLTWIGKVGPVPLTLDLLDESKRSASPYAIKHLETWAPKETLVIFVEGGTYRWDGNHWKLELNASTPPTGAGKSATWSDPPPSYTWDVFTNLSWTNMQGTQIAL</sequence>
<name>A0A7Y0YCJ7_9ACTO</name>
<proteinExistence type="predicted"/>
<organism evidence="1 2">
    <name type="scientific">Mobiluncus curtisii</name>
    <dbReference type="NCBI Taxonomy" id="2051"/>
    <lineage>
        <taxon>Bacteria</taxon>
        <taxon>Bacillati</taxon>
        <taxon>Actinomycetota</taxon>
        <taxon>Actinomycetes</taxon>
        <taxon>Actinomycetales</taxon>
        <taxon>Actinomycetaceae</taxon>
        <taxon>Mobiluncus</taxon>
    </lineage>
</organism>
<dbReference type="AlphaFoldDB" id="A0A7Y0YCJ7"/>
<dbReference type="Proteomes" id="UP000553981">
    <property type="component" value="Unassembled WGS sequence"/>
</dbReference>
<evidence type="ECO:0000313" key="2">
    <source>
        <dbReference type="Proteomes" id="UP000553981"/>
    </source>
</evidence>
<accession>A0A7Y0YCJ7</accession>
<reference evidence="1 2" key="1">
    <citation type="submission" date="2020-04" db="EMBL/GenBank/DDBJ databases">
        <title>Antimicrobial susceptibility and clonality of vaginal-derived multi-drug resistant Mobiluncus isolates in China.</title>
        <authorList>
            <person name="Zhang X."/>
        </authorList>
    </citation>
    <scope>NUCLEOTIDE SEQUENCE [LARGE SCALE GENOMIC DNA]</scope>
    <source>
        <strain evidence="1 2">19</strain>
    </source>
</reference>
<dbReference type="RefSeq" id="WP_169770710.1">
    <property type="nucleotide sequence ID" value="NZ_JABCUI010000003.1"/>
</dbReference>
<gene>
    <name evidence="1" type="ORF">HHJ67_06865</name>
</gene>
<evidence type="ECO:0000313" key="1">
    <source>
        <dbReference type="EMBL" id="NMW87475.1"/>
    </source>
</evidence>
<protein>
    <submittedName>
        <fullName evidence="1">Uncharacterized protein</fullName>
    </submittedName>
</protein>
<comment type="caution">
    <text evidence="1">The sequence shown here is derived from an EMBL/GenBank/DDBJ whole genome shotgun (WGS) entry which is preliminary data.</text>
</comment>